<accession>A0ABQ5ZZK5</accession>
<dbReference type="Proteomes" id="UP001156641">
    <property type="component" value="Unassembled WGS sequence"/>
</dbReference>
<gene>
    <name evidence="1" type="ORF">GCM10010909_03240</name>
</gene>
<reference evidence="2" key="1">
    <citation type="journal article" date="2019" name="Int. J. Syst. Evol. Microbiol.">
        <title>The Global Catalogue of Microorganisms (GCM) 10K type strain sequencing project: providing services to taxonomists for standard genome sequencing and annotation.</title>
        <authorList>
            <consortium name="The Broad Institute Genomics Platform"/>
            <consortium name="The Broad Institute Genome Sequencing Center for Infectious Disease"/>
            <person name="Wu L."/>
            <person name="Ma J."/>
        </authorList>
    </citation>
    <scope>NUCLEOTIDE SEQUENCE [LARGE SCALE GENOMIC DNA]</scope>
    <source>
        <strain evidence="2">NBRC 112502</strain>
    </source>
</reference>
<protein>
    <submittedName>
        <fullName evidence="1">Uncharacterized protein</fullName>
    </submittedName>
</protein>
<name>A0ABQ5ZZK5_9PROT</name>
<evidence type="ECO:0000313" key="1">
    <source>
        <dbReference type="EMBL" id="GLR65646.1"/>
    </source>
</evidence>
<organism evidence="1 2">
    <name type="scientific">Acidocella aquatica</name>
    <dbReference type="NCBI Taxonomy" id="1922313"/>
    <lineage>
        <taxon>Bacteria</taxon>
        <taxon>Pseudomonadati</taxon>
        <taxon>Pseudomonadota</taxon>
        <taxon>Alphaproteobacteria</taxon>
        <taxon>Acetobacterales</taxon>
        <taxon>Acidocellaceae</taxon>
        <taxon>Acidocella</taxon>
    </lineage>
</organism>
<comment type="caution">
    <text evidence="1">The sequence shown here is derived from an EMBL/GenBank/DDBJ whole genome shotgun (WGS) entry which is preliminary data.</text>
</comment>
<keyword evidence="2" id="KW-1185">Reference proteome</keyword>
<dbReference type="RefSeq" id="WP_284256158.1">
    <property type="nucleotide sequence ID" value="NZ_BSOS01000006.1"/>
</dbReference>
<proteinExistence type="predicted"/>
<sequence length="292" mass="31676">MAGAAVLSLLTIGAAWAILSRPAAIPIDIETEAQIDATQPCHIQVSYFAPDHAIVVIDFPSLLTQGLALDRVAALTEKAGLPRDRLLDDTALRTAIASHGDTVESYYYGHDYPAADLAEFFQLAAQENIRLNPQERWLKTLLTQLGWLKPGANGAIITLPAAGGAVTPEMRAVILHHEISHGAFYTNPAYRQYAVSFWYSLTAADRDAFTSFLGRQGYDTNNTMLMLNETQAYLIFTRDPRFFNADAVGMTQAEIGQLRAGYIAGMPNFWLTPMANAPLPSTAAATACLAAN</sequence>
<dbReference type="EMBL" id="BSOS01000006">
    <property type="protein sequence ID" value="GLR65646.1"/>
    <property type="molecule type" value="Genomic_DNA"/>
</dbReference>
<evidence type="ECO:0000313" key="2">
    <source>
        <dbReference type="Proteomes" id="UP001156641"/>
    </source>
</evidence>